<comment type="subcellular location">
    <subcellularLocation>
        <location evidence="1 6">Cell membrane</location>
        <topology evidence="1 6">Multi-pass membrane protein</topology>
    </subcellularLocation>
</comment>
<evidence type="ECO:0000256" key="4">
    <source>
        <dbReference type="ARBA" id="ARBA00022989"/>
    </source>
</evidence>
<dbReference type="Pfam" id="PF08395">
    <property type="entry name" value="7tm_7"/>
    <property type="match status" value="1"/>
</dbReference>
<dbReference type="AlphaFoldDB" id="A0A182S581"/>
<proteinExistence type="inferred from homology"/>
<name>A0A182S581_ANOFN</name>
<comment type="caution">
    <text evidence="6">Lacks conserved residue(s) required for the propagation of feature annotation.</text>
</comment>
<evidence type="ECO:0000256" key="5">
    <source>
        <dbReference type="ARBA" id="ARBA00023136"/>
    </source>
</evidence>
<feature type="transmembrane region" description="Helical" evidence="6">
    <location>
        <begin position="32"/>
        <end position="51"/>
    </location>
</feature>
<dbReference type="VEuPathDB" id="VectorBase:AFUN2_008519"/>
<keyword evidence="4 6" id="KW-1133">Transmembrane helix</keyword>
<keyword evidence="6" id="KW-0807">Transducer</keyword>
<comment type="function">
    <text evidence="6">Gustatory receptor which mediates acceptance or avoidance behavior, depending on its substrates.</text>
</comment>
<comment type="similarity">
    <text evidence="6">Belongs to the insect chemoreceptor superfamily. Gustatory receptor (GR) family.</text>
</comment>
<feature type="transmembrane region" description="Helical" evidence="6">
    <location>
        <begin position="63"/>
        <end position="84"/>
    </location>
</feature>
<evidence type="ECO:0000256" key="6">
    <source>
        <dbReference type="RuleBase" id="RU363108"/>
    </source>
</evidence>
<keyword evidence="2 6" id="KW-1003">Cell membrane</keyword>
<keyword evidence="3 6" id="KW-0812">Transmembrane</keyword>
<dbReference type="GO" id="GO:0007165">
    <property type="term" value="P:signal transduction"/>
    <property type="evidence" value="ECO:0007669"/>
    <property type="project" value="UniProtKB-KW"/>
</dbReference>
<organism evidence="7">
    <name type="scientific">Anopheles funestus</name>
    <name type="common">African malaria mosquito</name>
    <dbReference type="NCBI Taxonomy" id="62324"/>
    <lineage>
        <taxon>Eukaryota</taxon>
        <taxon>Metazoa</taxon>
        <taxon>Ecdysozoa</taxon>
        <taxon>Arthropoda</taxon>
        <taxon>Hexapoda</taxon>
        <taxon>Insecta</taxon>
        <taxon>Pterygota</taxon>
        <taxon>Neoptera</taxon>
        <taxon>Endopterygota</taxon>
        <taxon>Diptera</taxon>
        <taxon>Nematocera</taxon>
        <taxon>Culicoidea</taxon>
        <taxon>Culicidae</taxon>
        <taxon>Anophelinae</taxon>
        <taxon>Anopheles</taxon>
    </lineage>
</organism>
<keyword evidence="5 6" id="KW-0472">Membrane</keyword>
<evidence type="ECO:0000256" key="2">
    <source>
        <dbReference type="ARBA" id="ARBA00022475"/>
    </source>
</evidence>
<dbReference type="VEuPathDB" id="VectorBase:AFUN015950"/>
<reference evidence="7" key="1">
    <citation type="submission" date="2020-05" db="UniProtKB">
        <authorList>
            <consortium name="EnsemblMetazoa"/>
        </authorList>
    </citation>
    <scope>IDENTIFICATION</scope>
    <source>
        <strain evidence="7">FUMOZ</strain>
    </source>
</reference>
<protein>
    <recommendedName>
        <fullName evidence="6">Gustatory receptor</fullName>
    </recommendedName>
</protein>
<keyword evidence="6" id="KW-0675">Receptor</keyword>
<sequence length="367" mass="43385">MESFSKVISFYQMLALHWFSSKRNEAVNCETIFFITFNFCFVTVLFCWIYWNPSLVIFTDSPLGYVVDYFKFLLMIFTYYSLFVESGFQARILRQVWKELEQFQHILPRAEWASQQRGHFVVVACFVLYMSWWEITYAYCICKTFRCTNFTITFWALFLLLHLRQLQVLLYTDLVGFCLKTLNTELSWTIELSKGASRYGGVRSDGQICGNLCTLVDVFTRTEHLVELLNRAFGYSFTIIKLINHIYILTDTYWIVRGFTSRRVLGSLYLECCISSKFICLMFNLWSNERISSECHRTQTLLHRIDLNWQLRCNRGWRMVENFLLKLEPAHPFAMTAMSMCRMDYGIMMEIVVNVTASISLFIQASQ</sequence>
<dbReference type="GO" id="GO:0005886">
    <property type="term" value="C:plasma membrane"/>
    <property type="evidence" value="ECO:0007669"/>
    <property type="project" value="UniProtKB-SubCell"/>
</dbReference>
<dbReference type="EnsemblMetazoa" id="AFUN015950-RA">
    <property type="protein sequence ID" value="AFUN015950-PA"/>
    <property type="gene ID" value="AFUN015950"/>
</dbReference>
<accession>A0A182S581</accession>
<feature type="transmembrane region" description="Helical" evidence="6">
    <location>
        <begin position="119"/>
        <end position="139"/>
    </location>
</feature>
<evidence type="ECO:0000256" key="1">
    <source>
        <dbReference type="ARBA" id="ARBA00004651"/>
    </source>
</evidence>
<dbReference type="InterPro" id="IPR013604">
    <property type="entry name" value="7TM_chemorcpt"/>
</dbReference>
<dbReference type="STRING" id="62324.A0A182S581"/>
<dbReference type="GO" id="GO:0050909">
    <property type="term" value="P:sensory perception of taste"/>
    <property type="evidence" value="ECO:0007669"/>
    <property type="project" value="InterPro"/>
</dbReference>
<evidence type="ECO:0000256" key="3">
    <source>
        <dbReference type="ARBA" id="ARBA00022692"/>
    </source>
</evidence>
<evidence type="ECO:0000313" key="7">
    <source>
        <dbReference type="EnsemblMetazoa" id="AFUN015950-PA"/>
    </source>
</evidence>